<dbReference type="RefSeq" id="WP_108742234.1">
    <property type="nucleotide sequence ID" value="NZ_CP020918.1"/>
</dbReference>
<dbReference type="EMBL" id="CP020918">
    <property type="protein sequence ID" value="AWG23338.1"/>
    <property type="molecule type" value="Genomic_DNA"/>
</dbReference>
<name>A0A2S1LHZ4_9FLAO</name>
<sequence>MRLLTNNIVPGNQGRIFGTNATEPTDLSTIKKSILALRGIKDVIVNDRVYPREITVYSTIIVTIDKIESLVKSMGFNALPIEYGHL</sequence>
<proteinExistence type="predicted"/>
<evidence type="ECO:0008006" key="3">
    <source>
        <dbReference type="Google" id="ProtNLM"/>
    </source>
</evidence>
<keyword evidence="2" id="KW-1185">Reference proteome</keyword>
<evidence type="ECO:0000313" key="2">
    <source>
        <dbReference type="Proteomes" id="UP000244527"/>
    </source>
</evidence>
<gene>
    <name evidence="1" type="ORF">FFWV33_18275</name>
</gene>
<reference evidence="1 2" key="1">
    <citation type="submission" date="2017-04" db="EMBL/GenBank/DDBJ databases">
        <title>Compelte genome sequence of WV33.</title>
        <authorList>
            <person name="Lee P.C."/>
        </authorList>
    </citation>
    <scope>NUCLEOTIDE SEQUENCE [LARGE SCALE GENOMIC DNA]</scope>
    <source>
        <strain evidence="1 2">WV33</strain>
    </source>
</reference>
<dbReference type="Proteomes" id="UP000244527">
    <property type="component" value="Chromosome"/>
</dbReference>
<evidence type="ECO:0000313" key="1">
    <source>
        <dbReference type="EMBL" id="AWG23338.1"/>
    </source>
</evidence>
<dbReference type="OrthoDB" id="982897at2"/>
<organism evidence="1 2">
    <name type="scientific">Flavobacterium faecale</name>
    <dbReference type="NCBI Taxonomy" id="1355330"/>
    <lineage>
        <taxon>Bacteria</taxon>
        <taxon>Pseudomonadati</taxon>
        <taxon>Bacteroidota</taxon>
        <taxon>Flavobacteriia</taxon>
        <taxon>Flavobacteriales</taxon>
        <taxon>Flavobacteriaceae</taxon>
        <taxon>Flavobacterium</taxon>
    </lineage>
</organism>
<accession>A0A2S1LHZ4</accession>
<protein>
    <recommendedName>
        <fullName evidence="3">HMA domain-containing protein</fullName>
    </recommendedName>
</protein>
<dbReference type="KEGG" id="ffa:FFWV33_18275"/>
<dbReference type="AlphaFoldDB" id="A0A2S1LHZ4"/>